<dbReference type="eggNOG" id="ENOG50305TI">
    <property type="taxonomic scope" value="Bacteria"/>
</dbReference>
<reference evidence="1 2" key="1">
    <citation type="submission" date="2010-07" db="EMBL/GenBank/DDBJ databases">
        <title>The draft genome of Paenibacillus curdlanolyticus YK9.</title>
        <authorList>
            <consortium name="US DOE Joint Genome Institute (JGI-PGF)"/>
            <person name="Lucas S."/>
            <person name="Copeland A."/>
            <person name="Lapidus A."/>
            <person name="Cheng J.-F."/>
            <person name="Bruce D."/>
            <person name="Goodwin L."/>
            <person name="Pitluck S."/>
            <person name="Land M.L."/>
            <person name="Hauser L."/>
            <person name="Chang Y.-J."/>
            <person name="Jeffries C."/>
            <person name="Anderson I.J."/>
            <person name="Johnson E."/>
            <person name="Loganathan U."/>
            <person name="Mulhopadhyay B."/>
            <person name="Kyrpides N."/>
            <person name="Woyke T.J."/>
        </authorList>
    </citation>
    <scope>NUCLEOTIDE SEQUENCE [LARGE SCALE GENOMIC DNA]</scope>
    <source>
        <strain evidence="1 2">YK9</strain>
    </source>
</reference>
<name>E0I5Y7_9BACL</name>
<dbReference type="EMBL" id="AEDD01000002">
    <property type="protein sequence ID" value="EFM12379.1"/>
    <property type="molecule type" value="Genomic_DNA"/>
</dbReference>
<organism evidence="1 2">
    <name type="scientific">Paenibacillus curdlanolyticus YK9</name>
    <dbReference type="NCBI Taxonomy" id="717606"/>
    <lineage>
        <taxon>Bacteria</taxon>
        <taxon>Bacillati</taxon>
        <taxon>Bacillota</taxon>
        <taxon>Bacilli</taxon>
        <taxon>Bacillales</taxon>
        <taxon>Paenibacillaceae</taxon>
        <taxon>Paenibacillus</taxon>
    </lineage>
</organism>
<accession>E0I5Y7</accession>
<dbReference type="OrthoDB" id="2604834at2"/>
<evidence type="ECO:0000313" key="2">
    <source>
        <dbReference type="Proteomes" id="UP000005387"/>
    </source>
</evidence>
<sequence>MTIQFLDGRLSVNRNDSSGTDGITDTPLLIGDIGLQTGAAALLGNEGDVRVALTGTVGIVVDGVVAELTFTIERNGTSAPGSGVLILTEAFNTGGVNTIGPVSISAGDFPPAADVLAGEIRYTLFVSATITEGNIALSGPVVFNGTAFAGTTTS</sequence>
<dbReference type="AlphaFoldDB" id="E0I5Y7"/>
<protein>
    <submittedName>
        <fullName evidence="1">Uncharacterized protein</fullName>
    </submittedName>
</protein>
<proteinExistence type="predicted"/>
<dbReference type="STRING" id="717606.PaecuDRAFT_1059"/>
<gene>
    <name evidence="1" type="ORF">PaecuDRAFT_1059</name>
</gene>
<dbReference type="Proteomes" id="UP000005387">
    <property type="component" value="Unassembled WGS sequence"/>
</dbReference>
<keyword evidence="2" id="KW-1185">Reference proteome</keyword>
<dbReference type="RefSeq" id="WP_006037074.1">
    <property type="nucleotide sequence ID" value="NZ_AEDD01000002.1"/>
</dbReference>
<evidence type="ECO:0000313" key="1">
    <source>
        <dbReference type="EMBL" id="EFM12379.1"/>
    </source>
</evidence>